<dbReference type="PANTHER" id="PTHR43404:SF1">
    <property type="entry name" value="MNN4P"/>
    <property type="match status" value="1"/>
</dbReference>
<dbReference type="AlphaFoldDB" id="A0A0F5ETM2"/>
<dbReference type="Pfam" id="PF04991">
    <property type="entry name" value="LicD"/>
    <property type="match status" value="1"/>
</dbReference>
<protein>
    <submittedName>
        <fullName evidence="2">LPS biosynthesis protein</fullName>
    </submittedName>
</protein>
<sequence>MKKFFERNFFISLCHPFNRKKRRELRYNINLRYKNEIHQVFLEKSPKALLKLSELINNYDKPIKVWLEFGTLLGYYRENGIISHDEDIDFGIEESENVHDFICYLNRNGFKLSKMYTIKSQENSCLEDFIAEYNVKFEQYVSIDFFVFKTKNSKKYSYHFDEPIDKIKPYKFIVNQIEMSDFGLIEGNFLGGKFFTPHNIEKHLSSIYGRDFMTPKKYSYQDRDKNNEIVLPHCYAVKKDF</sequence>
<gene>
    <name evidence="2" type="ORF">NCTC10926_02517</name>
</gene>
<dbReference type="GO" id="GO:0009100">
    <property type="term" value="P:glycoprotein metabolic process"/>
    <property type="evidence" value="ECO:0007669"/>
    <property type="project" value="UniProtKB-ARBA"/>
</dbReference>
<dbReference type="EMBL" id="UFSW01000002">
    <property type="protein sequence ID" value="SUV40476.1"/>
    <property type="molecule type" value="Genomic_DNA"/>
</dbReference>
<evidence type="ECO:0000313" key="2">
    <source>
        <dbReference type="EMBL" id="SUV40476.1"/>
    </source>
</evidence>
<dbReference type="Proteomes" id="UP000254620">
    <property type="component" value="Unassembled WGS sequence"/>
</dbReference>
<feature type="domain" description="LicD/FKTN/FKRP nucleotidyltransferase" evidence="1">
    <location>
        <begin position="63"/>
        <end position="114"/>
    </location>
</feature>
<dbReference type="RefSeq" id="WP_046099036.1">
    <property type="nucleotide sequence ID" value="NZ_JBANLW010000035.1"/>
</dbReference>
<reference evidence="2 3" key="1">
    <citation type="submission" date="2018-06" db="EMBL/GenBank/DDBJ databases">
        <authorList>
            <consortium name="Pathogen Informatics"/>
            <person name="Doyle S."/>
        </authorList>
    </citation>
    <scope>NUCLEOTIDE SEQUENCE [LARGE SCALE GENOMIC DNA]</scope>
    <source>
        <strain evidence="2 3">NCTC10926</strain>
    </source>
</reference>
<dbReference type="OrthoDB" id="9786100at2"/>
<accession>A0A0F5ETM2</accession>
<name>A0A0F5ETM2_AVIPA</name>
<organism evidence="2 3">
    <name type="scientific">Avibacterium paragallinarum</name>
    <name type="common">Haemophilus gallinarum</name>
    <dbReference type="NCBI Taxonomy" id="728"/>
    <lineage>
        <taxon>Bacteria</taxon>
        <taxon>Pseudomonadati</taxon>
        <taxon>Pseudomonadota</taxon>
        <taxon>Gammaproteobacteria</taxon>
        <taxon>Pasteurellales</taxon>
        <taxon>Pasteurellaceae</taxon>
        <taxon>Avibacterium</taxon>
    </lineage>
</organism>
<evidence type="ECO:0000259" key="1">
    <source>
        <dbReference type="Pfam" id="PF04991"/>
    </source>
</evidence>
<dbReference type="InterPro" id="IPR007074">
    <property type="entry name" value="LicD/FKTN/FKRP_NTP_transf"/>
</dbReference>
<evidence type="ECO:0000313" key="3">
    <source>
        <dbReference type="Proteomes" id="UP000254620"/>
    </source>
</evidence>
<proteinExistence type="predicted"/>
<dbReference type="PANTHER" id="PTHR43404">
    <property type="entry name" value="LIPOPOLYSACCHARIDE CHOLINEPHOSPHOTRANSFERASE LICD"/>
    <property type="match status" value="1"/>
</dbReference>
<dbReference type="InterPro" id="IPR052942">
    <property type="entry name" value="LPS_cholinephosphotransferase"/>
</dbReference>